<protein>
    <submittedName>
        <fullName evidence="1">Uncharacterized protein</fullName>
    </submittedName>
</protein>
<sequence length="148" mass="17397">MMAEERPWYHEIELYCRDGTFPEEAEAEDRRAIRRAALRYIIVGEVLYRRALNGVLLKSAADHVLSYQNRLSRSFQKKGIEHKFQEGGMVLKQVFIKPGGPRSKLQANWEGPYVVKEVYPGNAYRLIIADGEELSHPWNRLYLKRFYH</sequence>
<dbReference type="PANTHER" id="PTHR48475:SF1">
    <property type="entry name" value="RNASE H TYPE-1 DOMAIN-CONTAINING PROTEIN"/>
    <property type="match status" value="1"/>
</dbReference>
<name>A0A843TT45_COLES</name>
<evidence type="ECO:0000313" key="2">
    <source>
        <dbReference type="Proteomes" id="UP000652761"/>
    </source>
</evidence>
<dbReference type="PANTHER" id="PTHR48475">
    <property type="entry name" value="RIBONUCLEASE H"/>
    <property type="match status" value="1"/>
</dbReference>
<keyword evidence="2" id="KW-1185">Reference proteome</keyword>
<accession>A0A843TT45</accession>
<organism evidence="1 2">
    <name type="scientific">Colocasia esculenta</name>
    <name type="common">Wild taro</name>
    <name type="synonym">Arum esculentum</name>
    <dbReference type="NCBI Taxonomy" id="4460"/>
    <lineage>
        <taxon>Eukaryota</taxon>
        <taxon>Viridiplantae</taxon>
        <taxon>Streptophyta</taxon>
        <taxon>Embryophyta</taxon>
        <taxon>Tracheophyta</taxon>
        <taxon>Spermatophyta</taxon>
        <taxon>Magnoliopsida</taxon>
        <taxon>Liliopsida</taxon>
        <taxon>Araceae</taxon>
        <taxon>Aroideae</taxon>
        <taxon>Colocasieae</taxon>
        <taxon>Colocasia</taxon>
    </lineage>
</organism>
<gene>
    <name evidence="1" type="ORF">Taro_004944</name>
</gene>
<dbReference type="Proteomes" id="UP000652761">
    <property type="component" value="Unassembled WGS sequence"/>
</dbReference>
<dbReference type="EMBL" id="NMUH01000136">
    <property type="protein sequence ID" value="MQL72584.1"/>
    <property type="molecule type" value="Genomic_DNA"/>
</dbReference>
<reference evidence="1" key="1">
    <citation type="submission" date="2017-07" db="EMBL/GenBank/DDBJ databases">
        <title>Taro Niue Genome Assembly and Annotation.</title>
        <authorList>
            <person name="Atibalentja N."/>
            <person name="Keating K."/>
            <person name="Fields C.J."/>
        </authorList>
    </citation>
    <scope>NUCLEOTIDE SEQUENCE</scope>
    <source>
        <strain evidence="1">Niue_2</strain>
        <tissue evidence="1">Leaf</tissue>
    </source>
</reference>
<comment type="caution">
    <text evidence="1">The sequence shown here is derived from an EMBL/GenBank/DDBJ whole genome shotgun (WGS) entry which is preliminary data.</text>
</comment>
<evidence type="ECO:0000313" key="1">
    <source>
        <dbReference type="EMBL" id="MQL72584.1"/>
    </source>
</evidence>
<dbReference type="OrthoDB" id="626900at2759"/>
<dbReference type="AlphaFoldDB" id="A0A843TT45"/>
<proteinExistence type="predicted"/>